<evidence type="ECO:0000256" key="12">
    <source>
        <dbReference type="ARBA" id="ARBA00022741"/>
    </source>
</evidence>
<comment type="catalytic activity">
    <reaction evidence="15">
        <text>IMP + diphosphate = hypoxanthine + 5-phospho-alpha-D-ribose 1-diphosphate</text>
        <dbReference type="Rhea" id="RHEA:17973"/>
        <dbReference type="ChEBI" id="CHEBI:17368"/>
        <dbReference type="ChEBI" id="CHEBI:33019"/>
        <dbReference type="ChEBI" id="CHEBI:58017"/>
        <dbReference type="ChEBI" id="CHEBI:58053"/>
        <dbReference type="EC" id="2.4.2.8"/>
    </reaction>
    <physiologicalReaction direction="right-to-left" evidence="15">
        <dbReference type="Rhea" id="RHEA:17975"/>
    </physiologicalReaction>
</comment>
<dbReference type="GO" id="GO:0006178">
    <property type="term" value="P:guanine salvage"/>
    <property type="evidence" value="ECO:0007669"/>
    <property type="project" value="TreeGrafter"/>
</dbReference>
<dbReference type="AlphaFoldDB" id="F2JP11"/>
<evidence type="ECO:0000256" key="16">
    <source>
        <dbReference type="RuleBase" id="RU364099"/>
    </source>
</evidence>
<proteinExistence type="inferred from homology"/>
<dbReference type="GO" id="GO:0000166">
    <property type="term" value="F:nucleotide binding"/>
    <property type="evidence" value="ECO:0007669"/>
    <property type="project" value="UniProtKB-KW"/>
</dbReference>
<keyword evidence="9 16" id="KW-0808">Transferase</keyword>
<dbReference type="HOGENOM" id="CLU_073615_0_0_9"/>
<evidence type="ECO:0000256" key="11">
    <source>
        <dbReference type="ARBA" id="ARBA00022726"/>
    </source>
</evidence>
<evidence type="ECO:0000256" key="2">
    <source>
        <dbReference type="ARBA" id="ARBA00002049"/>
    </source>
</evidence>
<evidence type="ECO:0000256" key="3">
    <source>
        <dbReference type="ARBA" id="ARBA00004496"/>
    </source>
</evidence>
<dbReference type="Proteomes" id="UP000008467">
    <property type="component" value="Chromosome"/>
</dbReference>
<dbReference type="GO" id="GO:0032264">
    <property type="term" value="P:IMP salvage"/>
    <property type="evidence" value="ECO:0007669"/>
    <property type="project" value="UniProtKB-UniPathway"/>
</dbReference>
<dbReference type="EMBL" id="CP002582">
    <property type="protein sequence ID" value="ADZ83625.1"/>
    <property type="molecule type" value="Genomic_DNA"/>
</dbReference>
<dbReference type="InterPro" id="IPR005904">
    <property type="entry name" value="Hxn_phspho_trans"/>
</dbReference>
<dbReference type="InterPro" id="IPR029057">
    <property type="entry name" value="PRTase-like"/>
</dbReference>
<protein>
    <recommendedName>
        <fullName evidence="16">Hypoxanthine phosphoribosyltransferase</fullName>
        <ecNumber evidence="16">2.4.2.8</ecNumber>
    </recommendedName>
</protein>
<evidence type="ECO:0000256" key="9">
    <source>
        <dbReference type="ARBA" id="ARBA00022679"/>
    </source>
</evidence>
<evidence type="ECO:0000256" key="6">
    <source>
        <dbReference type="ARBA" id="ARBA00008391"/>
    </source>
</evidence>
<dbReference type="FunFam" id="3.40.50.2020:FF:000006">
    <property type="entry name" value="Hypoxanthine phosphoribosyltransferase"/>
    <property type="match status" value="1"/>
</dbReference>
<dbReference type="CDD" id="cd06223">
    <property type="entry name" value="PRTases_typeI"/>
    <property type="match status" value="1"/>
</dbReference>
<keyword evidence="10 16" id="KW-0479">Metal-binding</keyword>
<evidence type="ECO:0000256" key="15">
    <source>
        <dbReference type="ARBA" id="ARBA00049402"/>
    </source>
</evidence>
<evidence type="ECO:0000256" key="1">
    <source>
        <dbReference type="ARBA" id="ARBA00001946"/>
    </source>
</evidence>
<organism evidence="18 19">
    <name type="scientific">Cellulosilyticum lentocellum (strain ATCC 49066 / DSM 5427 / NCIMB 11756 / RHM5)</name>
    <name type="common">Clostridium lentocellum</name>
    <dbReference type="NCBI Taxonomy" id="642492"/>
    <lineage>
        <taxon>Bacteria</taxon>
        <taxon>Bacillati</taxon>
        <taxon>Bacillota</taxon>
        <taxon>Clostridia</taxon>
        <taxon>Lachnospirales</taxon>
        <taxon>Cellulosilyticaceae</taxon>
        <taxon>Cellulosilyticum</taxon>
    </lineage>
</organism>
<evidence type="ECO:0000256" key="8">
    <source>
        <dbReference type="ARBA" id="ARBA00022676"/>
    </source>
</evidence>
<comment type="similarity">
    <text evidence="6 16">Belongs to the purine/pyrimidine phosphoribosyltransferase family.</text>
</comment>
<feature type="domain" description="Phosphoribosyltransferase" evidence="17">
    <location>
        <begin position="9"/>
        <end position="159"/>
    </location>
</feature>
<dbReference type="InterPro" id="IPR050408">
    <property type="entry name" value="HGPRT"/>
</dbReference>
<keyword evidence="12 16" id="KW-0547">Nucleotide-binding</keyword>
<evidence type="ECO:0000256" key="14">
    <source>
        <dbReference type="ARBA" id="ARBA00048811"/>
    </source>
</evidence>
<keyword evidence="13 16" id="KW-0460">Magnesium</keyword>
<comment type="pathway">
    <text evidence="4 16">Purine metabolism; IMP biosynthesis via salvage pathway; IMP from hypoxanthine: step 1/1.</text>
</comment>
<evidence type="ECO:0000313" key="19">
    <source>
        <dbReference type="Proteomes" id="UP000008467"/>
    </source>
</evidence>
<keyword evidence="19" id="KW-1185">Reference proteome</keyword>
<evidence type="ECO:0000256" key="7">
    <source>
        <dbReference type="ARBA" id="ARBA00022490"/>
    </source>
</evidence>
<dbReference type="eggNOG" id="COG0634">
    <property type="taxonomic scope" value="Bacteria"/>
</dbReference>
<dbReference type="Pfam" id="PF00156">
    <property type="entry name" value="Pribosyltran"/>
    <property type="match status" value="1"/>
</dbReference>
<evidence type="ECO:0000256" key="4">
    <source>
        <dbReference type="ARBA" id="ARBA00004669"/>
    </source>
</evidence>
<comment type="cofactor">
    <cofactor evidence="1 16">
        <name>Mg(2+)</name>
        <dbReference type="ChEBI" id="CHEBI:18420"/>
    </cofactor>
</comment>
<evidence type="ECO:0000256" key="13">
    <source>
        <dbReference type="ARBA" id="ARBA00022842"/>
    </source>
</evidence>
<dbReference type="KEGG" id="cle:Clole_1905"/>
<dbReference type="EC" id="2.4.2.8" evidence="16"/>
<evidence type="ECO:0000313" key="18">
    <source>
        <dbReference type="EMBL" id="ADZ83625.1"/>
    </source>
</evidence>
<sequence length="179" mass="20058">MRADIEEILYSEEALNARLTELGEQITNDYTGKPLTVISILKGSNIFTSDLVRKINLPLKMDFMAVSSYGNATESTGVVRIIKDLDGSVEGENLLIVEDIVDSGLTLKYLKEILLTRNPASVKICTLLDKPARRKESVNIDYLGFEVPDGFIVGYGIDYAERYRNLPYVGILKRSVYEK</sequence>
<dbReference type="InterPro" id="IPR000836">
    <property type="entry name" value="PRTase_dom"/>
</dbReference>
<dbReference type="UniPathway" id="UPA00591">
    <property type="reaction ID" value="UER00648"/>
</dbReference>
<dbReference type="STRING" id="642492.Clole_1905"/>
<dbReference type="NCBIfam" id="TIGR01203">
    <property type="entry name" value="HGPRTase"/>
    <property type="match status" value="1"/>
</dbReference>
<accession>F2JP11</accession>
<dbReference type="PANTHER" id="PTHR43340:SF1">
    <property type="entry name" value="HYPOXANTHINE PHOSPHORIBOSYLTRANSFERASE"/>
    <property type="match status" value="1"/>
</dbReference>
<comment type="function">
    <text evidence="2">Purine salvage pathway enzyme that catalyzes the transfer of the ribosyl-5-phosphate group from 5-phospho-alpha-D-ribose 1-diphosphate (PRPP) to the N9 position of the 6-oxopurines hypoxanthine and guanine to form the corresponding ribonucleotides IMP (inosine 5'-monophosphate) and GMP (guanosine 5'-monophosphate), with the release of PPi.</text>
</comment>
<dbReference type="Gene3D" id="3.40.50.2020">
    <property type="match status" value="1"/>
</dbReference>
<dbReference type="GO" id="GO:0032263">
    <property type="term" value="P:GMP salvage"/>
    <property type="evidence" value="ECO:0007669"/>
    <property type="project" value="TreeGrafter"/>
</dbReference>
<evidence type="ECO:0000256" key="5">
    <source>
        <dbReference type="ARBA" id="ARBA00004676"/>
    </source>
</evidence>
<gene>
    <name evidence="18" type="ordered locus">Clole_1905</name>
</gene>
<dbReference type="GO" id="GO:0046100">
    <property type="term" value="P:hypoxanthine metabolic process"/>
    <property type="evidence" value="ECO:0007669"/>
    <property type="project" value="TreeGrafter"/>
</dbReference>
<dbReference type="RefSeq" id="WP_013656920.1">
    <property type="nucleotide sequence ID" value="NC_015275.1"/>
</dbReference>
<comment type="pathway">
    <text evidence="5">Purine metabolism; GMP biosynthesis via salvage pathway; GMP from guanine: step 1/1.</text>
</comment>
<keyword evidence="7 16" id="KW-0963">Cytoplasm</keyword>
<dbReference type="GO" id="GO:0000287">
    <property type="term" value="F:magnesium ion binding"/>
    <property type="evidence" value="ECO:0007669"/>
    <property type="project" value="TreeGrafter"/>
</dbReference>
<evidence type="ECO:0000256" key="10">
    <source>
        <dbReference type="ARBA" id="ARBA00022723"/>
    </source>
</evidence>
<dbReference type="PANTHER" id="PTHR43340">
    <property type="entry name" value="HYPOXANTHINE-GUANINE PHOSPHORIBOSYLTRANSFERASE"/>
    <property type="match status" value="1"/>
</dbReference>
<reference evidence="18 19" key="1">
    <citation type="journal article" date="2011" name="J. Bacteriol.">
        <title>Complete genome sequence of the cellulose-degrading bacterium Cellulosilyticum lentocellum.</title>
        <authorList>
            <consortium name="US DOE Joint Genome Institute"/>
            <person name="Miller D.A."/>
            <person name="Suen G."/>
            <person name="Bruce D."/>
            <person name="Copeland A."/>
            <person name="Cheng J.F."/>
            <person name="Detter C."/>
            <person name="Goodwin L.A."/>
            <person name="Han C.S."/>
            <person name="Hauser L.J."/>
            <person name="Land M.L."/>
            <person name="Lapidus A."/>
            <person name="Lucas S."/>
            <person name="Meincke L."/>
            <person name="Pitluck S."/>
            <person name="Tapia R."/>
            <person name="Teshima H."/>
            <person name="Woyke T."/>
            <person name="Fox B.G."/>
            <person name="Angert E.R."/>
            <person name="Currie C.R."/>
        </authorList>
    </citation>
    <scope>NUCLEOTIDE SEQUENCE [LARGE SCALE GENOMIC DNA]</scope>
    <source>
        <strain evidence="19">ATCC 49066 / DSM 5427 / NCIMB 11756 / RHM5</strain>
    </source>
</reference>
<dbReference type="GO" id="GO:0005829">
    <property type="term" value="C:cytosol"/>
    <property type="evidence" value="ECO:0007669"/>
    <property type="project" value="TreeGrafter"/>
</dbReference>
<dbReference type="GO" id="GO:0004422">
    <property type="term" value="F:hypoxanthine phosphoribosyltransferase activity"/>
    <property type="evidence" value="ECO:0007669"/>
    <property type="project" value="InterPro"/>
</dbReference>
<dbReference type="GO" id="GO:0052657">
    <property type="term" value="F:guanine phosphoribosyltransferase activity"/>
    <property type="evidence" value="ECO:0007669"/>
    <property type="project" value="UniProtKB-ARBA"/>
</dbReference>
<keyword evidence="11 16" id="KW-0660">Purine salvage</keyword>
<dbReference type="SUPFAM" id="SSF53271">
    <property type="entry name" value="PRTase-like"/>
    <property type="match status" value="1"/>
</dbReference>
<keyword evidence="8 16" id="KW-0328">Glycosyltransferase</keyword>
<comment type="subcellular location">
    <subcellularLocation>
        <location evidence="3 16">Cytoplasm</location>
    </subcellularLocation>
</comment>
<dbReference type="GO" id="GO:0006166">
    <property type="term" value="P:purine ribonucleoside salvage"/>
    <property type="evidence" value="ECO:0007669"/>
    <property type="project" value="UniProtKB-KW"/>
</dbReference>
<evidence type="ECO:0000259" key="17">
    <source>
        <dbReference type="Pfam" id="PF00156"/>
    </source>
</evidence>
<name>F2JP11_CELLD</name>
<comment type="catalytic activity">
    <reaction evidence="14">
        <text>GMP + diphosphate = guanine + 5-phospho-alpha-D-ribose 1-diphosphate</text>
        <dbReference type="Rhea" id="RHEA:25424"/>
        <dbReference type="ChEBI" id="CHEBI:16235"/>
        <dbReference type="ChEBI" id="CHEBI:33019"/>
        <dbReference type="ChEBI" id="CHEBI:58017"/>
        <dbReference type="ChEBI" id="CHEBI:58115"/>
        <dbReference type="EC" id="2.4.2.8"/>
    </reaction>
    <physiologicalReaction direction="right-to-left" evidence="14">
        <dbReference type="Rhea" id="RHEA:25426"/>
    </physiologicalReaction>
</comment>